<evidence type="ECO:0000256" key="4">
    <source>
        <dbReference type="ARBA" id="ARBA00022737"/>
    </source>
</evidence>
<reference evidence="8 9" key="1">
    <citation type="submission" date="2019-03" db="EMBL/GenBank/DDBJ databases">
        <title>Genomic Encyclopedia of Type Strains, Phase IV (KMG-IV): sequencing the most valuable type-strain genomes for metagenomic binning, comparative biology and taxonomic classification.</title>
        <authorList>
            <person name="Goeker M."/>
        </authorList>
    </citation>
    <scope>NUCLEOTIDE SEQUENCE [LARGE SCALE GENOMIC DNA]</scope>
    <source>
        <strain evidence="8 9">DSM 1709</strain>
    </source>
</reference>
<keyword evidence="3 5" id="KW-0500">Molybdenum</keyword>
<dbReference type="Pfam" id="PF03459">
    <property type="entry name" value="TOBE"/>
    <property type="match status" value="2"/>
</dbReference>
<dbReference type="NCBIfam" id="TIGR00638">
    <property type="entry name" value="Mop"/>
    <property type="match status" value="1"/>
</dbReference>
<evidence type="ECO:0000313" key="9">
    <source>
        <dbReference type="Proteomes" id="UP000295106"/>
    </source>
</evidence>
<name>A0A4V2SHK4_RUBGE</name>
<keyword evidence="4" id="KW-0677">Repeat</keyword>
<dbReference type="InterPro" id="IPR016462">
    <property type="entry name" value="ModE"/>
</dbReference>
<evidence type="ECO:0000256" key="6">
    <source>
        <dbReference type="PIRSR" id="PIRSR005763-1"/>
    </source>
</evidence>
<dbReference type="Proteomes" id="UP000295106">
    <property type="component" value="Unassembled WGS sequence"/>
</dbReference>
<dbReference type="AlphaFoldDB" id="A0A4V2SHK4"/>
<dbReference type="InterPro" id="IPR051815">
    <property type="entry name" value="Molybdate_resp_trans_reg"/>
</dbReference>
<dbReference type="PIRSF" id="PIRSF005763">
    <property type="entry name" value="Txn_reg_ModE"/>
    <property type="match status" value="1"/>
</dbReference>
<dbReference type="Gene3D" id="1.10.10.10">
    <property type="entry name" value="Winged helix-like DNA-binding domain superfamily/Winged helix DNA-binding domain"/>
    <property type="match status" value="1"/>
</dbReference>
<gene>
    <name evidence="8" type="ORF">EV684_101260</name>
</gene>
<keyword evidence="2 5" id="KW-0813">Transport</keyword>
<dbReference type="InterPro" id="IPR036388">
    <property type="entry name" value="WH-like_DNA-bd_sf"/>
</dbReference>
<evidence type="ECO:0000313" key="8">
    <source>
        <dbReference type="EMBL" id="TCP05388.1"/>
    </source>
</evidence>
<dbReference type="InterPro" id="IPR000847">
    <property type="entry name" value="LysR_HTH_N"/>
</dbReference>
<dbReference type="SUPFAM" id="SSF46785">
    <property type="entry name" value="Winged helix' DNA-binding domain"/>
    <property type="match status" value="1"/>
</dbReference>
<feature type="region of interest" description="Required for dimer formation and molybdate binding" evidence="6">
    <location>
        <begin position="135"/>
        <end position="143"/>
    </location>
</feature>
<evidence type="ECO:0000256" key="1">
    <source>
        <dbReference type="ARBA" id="ARBA00008110"/>
    </source>
</evidence>
<protein>
    <submittedName>
        <fullName evidence="8">Molybdate transport system regulatory protein</fullName>
    </submittedName>
</protein>
<dbReference type="InterPro" id="IPR003725">
    <property type="entry name" value="ModE-bd_N"/>
</dbReference>
<dbReference type="InterPro" id="IPR005116">
    <property type="entry name" value="Transp-assoc_OB_typ1"/>
</dbReference>
<dbReference type="InterPro" id="IPR036390">
    <property type="entry name" value="WH_DNA-bd_sf"/>
</dbReference>
<dbReference type="Gene3D" id="2.40.50.100">
    <property type="match status" value="2"/>
</dbReference>
<dbReference type="InterPro" id="IPR004606">
    <property type="entry name" value="Mop_domain"/>
</dbReference>
<dbReference type="Pfam" id="PF00126">
    <property type="entry name" value="HTH_1"/>
    <property type="match status" value="1"/>
</dbReference>
<dbReference type="EMBL" id="SLXD01000001">
    <property type="protein sequence ID" value="TCP05388.1"/>
    <property type="molecule type" value="Genomic_DNA"/>
</dbReference>
<dbReference type="GeneID" id="99686990"/>
<feature type="domain" description="Mop" evidence="7">
    <location>
        <begin position="134"/>
        <end position="200"/>
    </location>
</feature>
<evidence type="ECO:0000256" key="3">
    <source>
        <dbReference type="ARBA" id="ARBA00022505"/>
    </source>
</evidence>
<dbReference type="GO" id="GO:0015689">
    <property type="term" value="P:molybdate ion transport"/>
    <property type="evidence" value="ECO:0007669"/>
    <property type="project" value="UniProtKB-UniRule"/>
</dbReference>
<sequence>MDSDATPRFAARMTLDTDGGASLGETRVRLLEAIARHGSINQAAKAVPLSYKAAWDAIDTLNNLAPQPLVERVTGGRQGGGTRLTDYGRRVVAMYRALETEYQTVLDRVAAHLPEAGASDVRAFRQLMRRASMRSSARNQFHGRIVGLRDGRVDYEVRLALDDATEIVAVITRASAENLGLAIGQEVLALVKSSSVLVATDRAMRVTARNQLWGEVSAVHAGIVNDEVVIALPGGRSVAAVVTHGSVEALGLVPGMAAGALFKSSAVILATYD</sequence>
<dbReference type="InterPro" id="IPR008995">
    <property type="entry name" value="Mo/tungstate-bd_C_term_dom"/>
</dbReference>
<dbReference type="PANTHER" id="PTHR30432">
    <property type="entry name" value="TRANSCRIPTIONAL REGULATOR MODE"/>
    <property type="match status" value="1"/>
</dbReference>
<proteinExistence type="inferred from homology"/>
<evidence type="ECO:0000256" key="2">
    <source>
        <dbReference type="ARBA" id="ARBA00022448"/>
    </source>
</evidence>
<dbReference type="NCBIfam" id="TIGR00637">
    <property type="entry name" value="ModE_repress"/>
    <property type="match status" value="1"/>
</dbReference>
<evidence type="ECO:0000256" key="5">
    <source>
        <dbReference type="PIRNR" id="PIRNR005763"/>
    </source>
</evidence>
<feature type="domain" description="Mop" evidence="7">
    <location>
        <begin position="205"/>
        <end position="271"/>
    </location>
</feature>
<comment type="caution">
    <text evidence="8">The sequence shown here is derived from an EMBL/GenBank/DDBJ whole genome shotgun (WGS) entry which is preliminary data.</text>
</comment>
<dbReference type="GO" id="GO:0030151">
    <property type="term" value="F:molybdenum ion binding"/>
    <property type="evidence" value="ECO:0007669"/>
    <property type="project" value="UniProtKB-UniRule"/>
</dbReference>
<comment type="similarity">
    <text evidence="1 5">Belongs to the ModE family.</text>
</comment>
<organism evidence="8 9">
    <name type="scientific">Rubrivivax gelatinosus</name>
    <name type="common">Rhodocyclus gelatinosus</name>
    <name type="synonym">Rhodopseudomonas gelatinosa</name>
    <dbReference type="NCBI Taxonomy" id="28068"/>
    <lineage>
        <taxon>Bacteria</taxon>
        <taxon>Pseudomonadati</taxon>
        <taxon>Pseudomonadota</taxon>
        <taxon>Betaproteobacteria</taxon>
        <taxon>Burkholderiales</taxon>
        <taxon>Sphaerotilaceae</taxon>
        <taxon>Rubrivivax</taxon>
    </lineage>
</organism>
<dbReference type="GO" id="GO:0003700">
    <property type="term" value="F:DNA-binding transcription factor activity"/>
    <property type="evidence" value="ECO:0007669"/>
    <property type="project" value="InterPro"/>
</dbReference>
<dbReference type="OrthoDB" id="9800709at2"/>
<dbReference type="SUPFAM" id="SSF50331">
    <property type="entry name" value="MOP-like"/>
    <property type="match status" value="2"/>
</dbReference>
<accession>A0A4V2SHK4</accession>
<dbReference type="RefSeq" id="WP_132644758.1">
    <property type="nucleotide sequence ID" value="NZ_CP181386.1"/>
</dbReference>
<dbReference type="PROSITE" id="PS51866">
    <property type="entry name" value="MOP"/>
    <property type="match status" value="2"/>
</dbReference>
<evidence type="ECO:0000259" key="7">
    <source>
        <dbReference type="PROSITE" id="PS51866"/>
    </source>
</evidence>
<dbReference type="PANTHER" id="PTHR30432:SF1">
    <property type="entry name" value="DNA-BINDING TRANSCRIPTIONAL DUAL REGULATOR MODE"/>
    <property type="match status" value="1"/>
</dbReference>